<dbReference type="CDD" id="cd00637">
    <property type="entry name" value="7tm_classA_rhodopsin-like"/>
    <property type="match status" value="1"/>
</dbReference>
<gene>
    <name evidence="8" type="ORF">EDS130_LOCUS35279</name>
    <name evidence="7" type="ORF">XAT740_LOCUS24428</name>
</gene>
<dbReference type="GO" id="GO:0016020">
    <property type="term" value="C:membrane"/>
    <property type="evidence" value="ECO:0007669"/>
    <property type="project" value="UniProtKB-SubCell"/>
</dbReference>
<evidence type="ECO:0000256" key="5">
    <source>
        <dbReference type="SAM" id="Phobius"/>
    </source>
</evidence>
<dbReference type="Proteomes" id="UP000663828">
    <property type="component" value="Unassembled WGS sequence"/>
</dbReference>
<dbReference type="AlphaFoldDB" id="A0A814XBF1"/>
<comment type="caution">
    <text evidence="7">The sequence shown here is derived from an EMBL/GenBank/DDBJ whole genome shotgun (WGS) entry which is preliminary data.</text>
</comment>
<dbReference type="OrthoDB" id="10055115at2759"/>
<evidence type="ECO:0000259" key="6">
    <source>
        <dbReference type="PROSITE" id="PS50262"/>
    </source>
</evidence>
<name>A0A814XBF1_ADIRI</name>
<feature type="transmembrane region" description="Helical" evidence="5">
    <location>
        <begin position="265"/>
        <end position="284"/>
    </location>
</feature>
<evidence type="ECO:0000256" key="2">
    <source>
        <dbReference type="ARBA" id="ARBA00022692"/>
    </source>
</evidence>
<evidence type="ECO:0000256" key="4">
    <source>
        <dbReference type="ARBA" id="ARBA00023136"/>
    </source>
</evidence>
<protein>
    <recommendedName>
        <fullName evidence="6">G-protein coupled receptors family 1 profile domain-containing protein</fullName>
    </recommendedName>
</protein>
<keyword evidence="4 5" id="KW-0472">Membrane</keyword>
<dbReference type="Gene3D" id="1.20.1070.10">
    <property type="entry name" value="Rhodopsin 7-helix transmembrane proteins"/>
    <property type="match status" value="1"/>
</dbReference>
<feature type="domain" description="G-protein coupled receptors family 1 profile" evidence="6">
    <location>
        <begin position="27"/>
        <end position="289"/>
    </location>
</feature>
<dbReference type="EMBL" id="CAJNOJ010000307">
    <property type="protein sequence ID" value="CAF1387414.1"/>
    <property type="molecule type" value="Genomic_DNA"/>
</dbReference>
<dbReference type="EMBL" id="CAJNOR010001890">
    <property type="protein sequence ID" value="CAF1215583.1"/>
    <property type="molecule type" value="Genomic_DNA"/>
</dbReference>
<keyword evidence="3 5" id="KW-1133">Transmembrane helix</keyword>
<dbReference type="SUPFAM" id="SSF81321">
    <property type="entry name" value="Family A G protein-coupled receptor-like"/>
    <property type="match status" value="1"/>
</dbReference>
<dbReference type="PROSITE" id="PS50262">
    <property type="entry name" value="G_PROTEIN_RECEP_F1_2"/>
    <property type="match status" value="1"/>
</dbReference>
<evidence type="ECO:0000256" key="3">
    <source>
        <dbReference type="ARBA" id="ARBA00022989"/>
    </source>
</evidence>
<evidence type="ECO:0000313" key="9">
    <source>
        <dbReference type="Proteomes" id="UP000663828"/>
    </source>
</evidence>
<keyword evidence="2 5" id="KW-0812">Transmembrane</keyword>
<feature type="transmembrane region" description="Helical" evidence="5">
    <location>
        <begin position="93"/>
        <end position="121"/>
    </location>
</feature>
<evidence type="ECO:0000313" key="8">
    <source>
        <dbReference type="EMBL" id="CAF1387414.1"/>
    </source>
</evidence>
<feature type="transmembrane region" description="Helical" evidence="5">
    <location>
        <begin position="52"/>
        <end position="73"/>
    </location>
</feature>
<feature type="transmembrane region" description="Helical" evidence="5">
    <location>
        <begin position="133"/>
        <end position="155"/>
    </location>
</feature>
<accession>A0A814XBF1</accession>
<feature type="transmembrane region" description="Helical" evidence="5">
    <location>
        <begin position="175"/>
        <end position="197"/>
    </location>
</feature>
<comment type="subcellular location">
    <subcellularLocation>
        <location evidence="1">Membrane</location>
    </subcellularLocation>
</comment>
<dbReference type="Proteomes" id="UP000663852">
    <property type="component" value="Unassembled WGS sequence"/>
</dbReference>
<reference evidence="7" key="1">
    <citation type="submission" date="2021-02" db="EMBL/GenBank/DDBJ databases">
        <authorList>
            <person name="Nowell W R."/>
        </authorList>
    </citation>
    <scope>NUCLEOTIDE SEQUENCE</scope>
</reference>
<feature type="transmembrane region" description="Helical" evidence="5">
    <location>
        <begin position="12"/>
        <end position="40"/>
    </location>
</feature>
<feature type="transmembrane region" description="Helical" evidence="5">
    <location>
        <begin position="231"/>
        <end position="253"/>
    </location>
</feature>
<dbReference type="InterPro" id="IPR017452">
    <property type="entry name" value="GPCR_Rhodpsn_7TM"/>
</dbReference>
<evidence type="ECO:0000313" key="7">
    <source>
        <dbReference type="EMBL" id="CAF1215583.1"/>
    </source>
</evidence>
<evidence type="ECO:0000256" key="1">
    <source>
        <dbReference type="ARBA" id="ARBA00004370"/>
    </source>
</evidence>
<keyword evidence="9" id="KW-1185">Reference proteome</keyword>
<organism evidence="7 9">
    <name type="scientific">Adineta ricciae</name>
    <name type="common">Rotifer</name>
    <dbReference type="NCBI Taxonomy" id="249248"/>
    <lineage>
        <taxon>Eukaryota</taxon>
        <taxon>Metazoa</taxon>
        <taxon>Spiralia</taxon>
        <taxon>Gnathifera</taxon>
        <taxon>Rotifera</taxon>
        <taxon>Eurotatoria</taxon>
        <taxon>Bdelloidea</taxon>
        <taxon>Adinetida</taxon>
        <taxon>Adinetidae</taxon>
        <taxon>Adineta</taxon>
    </lineage>
</organism>
<proteinExistence type="predicted"/>
<sequence>MFDNTVVYTPTLHIILTIISLIATIIGTAVSFIILTCTLLRKETFTNVRLMLCTNNYIAIFFVGIVEIVHLVMVTQSDFGIAVIKIETLGCRIRAYILFSCLSVVYLACVLQAMFCFFRIIYPSVSWVTEPRICLGIILLSWIVSFTLLSPLLILHGQRLIPGEYTCRIPKDDSFSIVYSTLIIYGIPFSSLAYIYFQIHRFLRIQAMSMLIVSVRTHRDRHRYVTVFRRIIITIMLLGAFGMPTSVMLIIFAVKGELVSSFYRILDMSFAALVLTLSIALLYINPHLKRKVKSIQHKQQMSNNR</sequence>